<reference evidence="2" key="1">
    <citation type="submission" date="2022-11" db="UniProtKB">
        <authorList>
            <consortium name="WormBaseParasite"/>
        </authorList>
    </citation>
    <scope>IDENTIFICATION</scope>
</reference>
<organism evidence="1 2">
    <name type="scientific">Panagrolaimus sp. ES5</name>
    <dbReference type="NCBI Taxonomy" id="591445"/>
    <lineage>
        <taxon>Eukaryota</taxon>
        <taxon>Metazoa</taxon>
        <taxon>Ecdysozoa</taxon>
        <taxon>Nematoda</taxon>
        <taxon>Chromadorea</taxon>
        <taxon>Rhabditida</taxon>
        <taxon>Tylenchina</taxon>
        <taxon>Panagrolaimomorpha</taxon>
        <taxon>Panagrolaimoidea</taxon>
        <taxon>Panagrolaimidae</taxon>
        <taxon>Panagrolaimus</taxon>
    </lineage>
</organism>
<proteinExistence type="predicted"/>
<dbReference type="WBParaSite" id="ES5_v2.g389.t1">
    <property type="protein sequence ID" value="ES5_v2.g389.t1"/>
    <property type="gene ID" value="ES5_v2.g389"/>
</dbReference>
<accession>A0AC34GN95</accession>
<evidence type="ECO:0000313" key="1">
    <source>
        <dbReference type="Proteomes" id="UP000887579"/>
    </source>
</evidence>
<name>A0AC34GN95_9BILA</name>
<sequence length="164" mass="19350">MLVERNPDSRWYMPEREMVASHQFYDEYCSGLAYITSTAVISKEWEYLRTHKVHFNRIDDFFVTGKLAAEAKVGHVSEPSIKEWEYLRTHKVHFNRIDDFFVTGKLAAEAEVGHVSEPSMFNLFEVNLKESLNGNGTFFLLHQQNTRELLWKKMLTKWTNRLNS</sequence>
<protein>
    <submittedName>
        <fullName evidence="2">Hexosyltransferase</fullName>
    </submittedName>
</protein>
<evidence type="ECO:0000313" key="2">
    <source>
        <dbReference type="WBParaSite" id="ES5_v2.g389.t1"/>
    </source>
</evidence>
<dbReference type="Proteomes" id="UP000887579">
    <property type="component" value="Unplaced"/>
</dbReference>